<name>A0ACB7HIE4_MANES</name>
<evidence type="ECO:0000313" key="2">
    <source>
        <dbReference type="Proteomes" id="UP000091857"/>
    </source>
</evidence>
<evidence type="ECO:0000313" key="1">
    <source>
        <dbReference type="EMBL" id="KAG8650606.1"/>
    </source>
</evidence>
<comment type="caution">
    <text evidence="1">The sequence shown here is derived from an EMBL/GenBank/DDBJ whole genome shotgun (WGS) entry which is preliminary data.</text>
</comment>
<reference evidence="2" key="1">
    <citation type="journal article" date="2016" name="Nat. Biotechnol.">
        <title>Sequencing wild and cultivated cassava and related species reveals extensive interspecific hybridization and genetic diversity.</title>
        <authorList>
            <person name="Bredeson J.V."/>
            <person name="Lyons J.B."/>
            <person name="Prochnik S.E."/>
            <person name="Wu G.A."/>
            <person name="Ha C.M."/>
            <person name="Edsinger-Gonzales E."/>
            <person name="Grimwood J."/>
            <person name="Schmutz J."/>
            <person name="Rabbi I.Y."/>
            <person name="Egesi C."/>
            <person name="Nauluvula P."/>
            <person name="Lebot V."/>
            <person name="Ndunguru J."/>
            <person name="Mkamilo G."/>
            <person name="Bart R.S."/>
            <person name="Setter T.L."/>
            <person name="Gleadow R.M."/>
            <person name="Kulakow P."/>
            <person name="Ferguson M.E."/>
            <person name="Rounsley S."/>
            <person name="Rokhsar D.S."/>
        </authorList>
    </citation>
    <scope>NUCLEOTIDE SEQUENCE [LARGE SCALE GENOMIC DNA]</scope>
    <source>
        <strain evidence="2">cv. AM560-2</strain>
    </source>
</reference>
<dbReference type="Proteomes" id="UP000091857">
    <property type="component" value="Chromosome 7"/>
</dbReference>
<sequence length="466" mass="54237">MNKGKDKSEEAPKISLRQKTNETQKINVNLFSGQSPRPNFNLSSTGQSPRQNAYMHRPMFTSSTSIINRPLSPMSSALITRPSSPQSRSPSPQMTLLNKFSPLQPQKLITPSTFKQAVTGQSSSPSPTSSPTQSLQITQPEYSYKTIDDTILTIEPEYWSQNPNLNVYQLCESIFPKTHFYIPDNFAKNQAFYETILVQTNSIIMYNNFDPHIKHKIRYCKVRIIKVFTISDWGQEPHKSKDLSLPNGQLTKFNYYDYQSAWERTFLKQNDQLSISFFFYSSDDFSYPVPYWFHHWWHKFGIDSTIIPEQIIAAQDHFFDNTQLPDNILLSPKWLIYSHLFHIPWIYMSEYQIKDHTLNNFQIPNLVRRHKIKWWPKTDLANCGSKAVDHFLDSQPQYVKTLSPIQITKQETFLAKKQQIMAQMAKCVSEEEYDKLLEEIKEARSSVSSPVDLSTDNDDFFTQAEM</sequence>
<dbReference type="EMBL" id="CM004393">
    <property type="protein sequence ID" value="KAG8650606.1"/>
    <property type="molecule type" value="Genomic_DNA"/>
</dbReference>
<gene>
    <name evidence="1" type="ORF">MANES_07G054398v8</name>
</gene>
<proteinExistence type="predicted"/>
<keyword evidence="2" id="KW-1185">Reference proteome</keyword>
<accession>A0ACB7HIE4</accession>
<organism evidence="1 2">
    <name type="scientific">Manihot esculenta</name>
    <name type="common">Cassava</name>
    <name type="synonym">Jatropha manihot</name>
    <dbReference type="NCBI Taxonomy" id="3983"/>
    <lineage>
        <taxon>Eukaryota</taxon>
        <taxon>Viridiplantae</taxon>
        <taxon>Streptophyta</taxon>
        <taxon>Embryophyta</taxon>
        <taxon>Tracheophyta</taxon>
        <taxon>Spermatophyta</taxon>
        <taxon>Magnoliopsida</taxon>
        <taxon>eudicotyledons</taxon>
        <taxon>Gunneridae</taxon>
        <taxon>Pentapetalae</taxon>
        <taxon>rosids</taxon>
        <taxon>fabids</taxon>
        <taxon>Malpighiales</taxon>
        <taxon>Euphorbiaceae</taxon>
        <taxon>Crotonoideae</taxon>
        <taxon>Manihoteae</taxon>
        <taxon>Manihot</taxon>
    </lineage>
</organism>
<protein>
    <submittedName>
        <fullName evidence="1">Uncharacterized protein</fullName>
    </submittedName>
</protein>